<evidence type="ECO:0000313" key="3">
    <source>
        <dbReference type="Proteomes" id="UP000472274"/>
    </source>
</evidence>
<dbReference type="AlphaFoldDB" id="A0A674J3V2"/>
<keyword evidence="3" id="KW-1185">Reference proteome</keyword>
<dbReference type="Proteomes" id="UP000472274">
    <property type="component" value="Unplaced"/>
</dbReference>
<reference evidence="2" key="2">
    <citation type="submission" date="2025-09" db="UniProtKB">
        <authorList>
            <consortium name="Ensembl"/>
        </authorList>
    </citation>
    <scope>IDENTIFICATION</scope>
</reference>
<accession>A0A674J3V2</accession>
<protein>
    <recommendedName>
        <fullName evidence="1">DUF4939 domain-containing protein</fullName>
    </recommendedName>
</protein>
<evidence type="ECO:0000313" key="2">
    <source>
        <dbReference type="Ensembl" id="ENSTMTP00000015925.1"/>
    </source>
</evidence>
<organism evidence="2 3">
    <name type="scientific">Terrapene triunguis</name>
    <name type="common">Three-toed box turtle</name>
    <dbReference type="NCBI Taxonomy" id="2587831"/>
    <lineage>
        <taxon>Eukaryota</taxon>
        <taxon>Metazoa</taxon>
        <taxon>Chordata</taxon>
        <taxon>Craniata</taxon>
        <taxon>Vertebrata</taxon>
        <taxon>Euteleostomi</taxon>
        <taxon>Archelosauria</taxon>
        <taxon>Testudinata</taxon>
        <taxon>Testudines</taxon>
        <taxon>Cryptodira</taxon>
        <taxon>Durocryptodira</taxon>
        <taxon>Testudinoidea</taxon>
        <taxon>Emydidae</taxon>
        <taxon>Terrapene</taxon>
    </lineage>
</organism>
<dbReference type="Ensembl" id="ENSTMTT00000016489.1">
    <property type="protein sequence ID" value="ENSTMTP00000015925.1"/>
    <property type="gene ID" value="ENSTMTG00000011636.1"/>
</dbReference>
<proteinExistence type="predicted"/>
<name>A0A674J3V2_9SAUR</name>
<evidence type="ECO:0000259" key="1">
    <source>
        <dbReference type="Pfam" id="PF16297"/>
    </source>
</evidence>
<dbReference type="InterPro" id="IPR032549">
    <property type="entry name" value="DUF4939"/>
</dbReference>
<dbReference type="GeneTree" id="ENSGT00990000205100"/>
<reference evidence="2" key="1">
    <citation type="submission" date="2025-08" db="UniProtKB">
        <authorList>
            <consortium name="Ensembl"/>
        </authorList>
    </citation>
    <scope>IDENTIFICATION</scope>
</reference>
<dbReference type="Pfam" id="PF16297">
    <property type="entry name" value="DUF4939"/>
    <property type="match status" value="1"/>
</dbReference>
<sequence length="145" mass="16500">SVSDLLSGLLRDQVSQLHMENTLLRTQTTVPCLEQRFTMPLPEQFNGSRQPFWGFMNQCHLLFLLCPQTYVSVVISLLKGEALDWTSPLLESNSPVLSNWNTFLQSISAIFDDLHRGRLAEEPCQRHHICFCCREPGHTISACPI</sequence>
<feature type="domain" description="DUF4939" evidence="1">
    <location>
        <begin position="34"/>
        <end position="111"/>
    </location>
</feature>
<dbReference type="InParanoid" id="A0A674J3V2"/>